<evidence type="ECO:0000256" key="4">
    <source>
        <dbReference type="ARBA" id="ARBA00022692"/>
    </source>
</evidence>
<evidence type="ECO:0000256" key="5">
    <source>
        <dbReference type="ARBA" id="ARBA00022989"/>
    </source>
</evidence>
<evidence type="ECO:0000256" key="1">
    <source>
        <dbReference type="ARBA" id="ARBA00004141"/>
    </source>
</evidence>
<proteinExistence type="inferred from homology"/>
<evidence type="ECO:0000259" key="8">
    <source>
        <dbReference type="PROSITE" id="PS50850"/>
    </source>
</evidence>
<evidence type="ECO:0000313" key="9">
    <source>
        <dbReference type="EMBL" id="KAJ8097166.1"/>
    </source>
</evidence>
<dbReference type="SUPFAM" id="SSF103473">
    <property type="entry name" value="MFS general substrate transporter"/>
    <property type="match status" value="1"/>
</dbReference>
<protein>
    <recommendedName>
        <fullName evidence="8">Major facilitator superfamily (MFS) profile domain-containing protein</fullName>
    </recommendedName>
</protein>
<evidence type="ECO:0000256" key="6">
    <source>
        <dbReference type="ARBA" id="ARBA00023136"/>
    </source>
</evidence>
<reference evidence="9" key="1">
    <citation type="submission" date="2023-03" db="EMBL/GenBank/DDBJ databases">
        <title>Near-Complete genome sequence of Lipomyces tetrasporous NRRL Y-64009, an oleaginous yeast capable of growing on lignocellulosic hydrolysates.</title>
        <authorList>
            <consortium name="Lawrence Berkeley National Laboratory"/>
            <person name="Jagtap S.S."/>
            <person name="Liu J.-J."/>
            <person name="Walukiewicz H.E."/>
            <person name="Pangilinan J."/>
            <person name="Lipzen A."/>
            <person name="Ahrendt S."/>
            <person name="Koriabine M."/>
            <person name="Cobaugh K."/>
            <person name="Salamov A."/>
            <person name="Yoshinaga Y."/>
            <person name="Ng V."/>
            <person name="Daum C."/>
            <person name="Grigoriev I.V."/>
            <person name="Slininger P.J."/>
            <person name="Dien B.S."/>
            <person name="Jin Y.-S."/>
            <person name="Rao C.V."/>
        </authorList>
    </citation>
    <scope>NUCLEOTIDE SEQUENCE</scope>
    <source>
        <strain evidence="9">NRRL Y-64009</strain>
    </source>
</reference>
<evidence type="ECO:0000256" key="3">
    <source>
        <dbReference type="ARBA" id="ARBA00022448"/>
    </source>
</evidence>
<dbReference type="Pfam" id="PF00083">
    <property type="entry name" value="Sugar_tr"/>
    <property type="match status" value="1"/>
</dbReference>
<dbReference type="GO" id="GO:0016020">
    <property type="term" value="C:membrane"/>
    <property type="evidence" value="ECO:0007669"/>
    <property type="project" value="UniProtKB-SubCell"/>
</dbReference>
<evidence type="ECO:0000256" key="7">
    <source>
        <dbReference type="SAM" id="Phobius"/>
    </source>
</evidence>
<evidence type="ECO:0000256" key="2">
    <source>
        <dbReference type="ARBA" id="ARBA00010992"/>
    </source>
</evidence>
<feature type="transmembrane region" description="Helical" evidence="7">
    <location>
        <begin position="119"/>
        <end position="141"/>
    </location>
</feature>
<evidence type="ECO:0000313" key="10">
    <source>
        <dbReference type="Proteomes" id="UP001217417"/>
    </source>
</evidence>
<feature type="domain" description="Major facilitator superfamily (MFS) profile" evidence="8">
    <location>
        <begin position="1"/>
        <end position="318"/>
    </location>
</feature>
<dbReference type="InterPro" id="IPR036259">
    <property type="entry name" value="MFS_trans_sf"/>
</dbReference>
<keyword evidence="3" id="KW-0813">Transport</keyword>
<keyword evidence="6 7" id="KW-0472">Membrane</keyword>
<accession>A0AAD7VPT7</accession>
<keyword evidence="4 7" id="KW-0812">Transmembrane</keyword>
<comment type="caution">
    <text evidence="9">The sequence shown here is derived from an EMBL/GenBank/DDBJ whole genome shotgun (WGS) entry which is preliminary data.</text>
</comment>
<dbReference type="RefSeq" id="XP_056040616.1">
    <property type="nucleotide sequence ID" value="XM_056189751.1"/>
</dbReference>
<feature type="transmembrane region" description="Helical" evidence="7">
    <location>
        <begin position="266"/>
        <end position="287"/>
    </location>
</feature>
<dbReference type="Gene3D" id="1.20.1250.20">
    <property type="entry name" value="MFS general substrate transporter like domains"/>
    <property type="match status" value="1"/>
</dbReference>
<dbReference type="EMBL" id="JARPMG010000012">
    <property type="protein sequence ID" value="KAJ8097166.1"/>
    <property type="molecule type" value="Genomic_DNA"/>
</dbReference>
<feature type="transmembrane region" description="Helical" evidence="7">
    <location>
        <begin position="12"/>
        <end position="32"/>
    </location>
</feature>
<dbReference type="Proteomes" id="UP001217417">
    <property type="component" value="Unassembled WGS sequence"/>
</dbReference>
<feature type="transmembrane region" description="Helical" evidence="7">
    <location>
        <begin position="153"/>
        <end position="173"/>
    </location>
</feature>
<sequence>MLRNLNVYTISAFVALGGLLFGFDIASVSGVIGTEQYQKFYGNPLGTRQGGITSYQPLSCFSAYESLQVLAFLRSAQNDINDPLVLAEYKEIEDQVRLEREEQSNPFRELFSKKIRKRVFLSMAIQIWSQLSGMNVMMYYIVYILTSAGIRHLRISASLQYVVNMVMTIPSIVWTDQWGRRPSVLVGALVMSFWLLLIGGLLMQYGEPNPDLTQPYTWVIIGHLAVSRTILACSCLAVGTFAVAWGPVSWIYPPEVVPLRVRAKSVSIATASNWATNFALGFAVPSLLRSIRWGMFFLFGFFNIAAFIHVLFTMPETKQRTLEEMDEIFEHGEPLWKSFTGMGVTDKLDKLAMDIEMGILVVHRSGNVELYDNYAMSNSTRHQR</sequence>
<keyword evidence="10" id="KW-1185">Reference proteome</keyword>
<comment type="similarity">
    <text evidence="2">Belongs to the major facilitator superfamily. Sugar transporter (TC 2.A.1.1) family.</text>
</comment>
<name>A0AAD7VPT7_9ASCO</name>
<dbReference type="GeneID" id="80884917"/>
<dbReference type="InterPro" id="IPR003663">
    <property type="entry name" value="Sugar/inositol_transpt"/>
</dbReference>
<dbReference type="AlphaFoldDB" id="A0AAD7VPT7"/>
<dbReference type="PROSITE" id="PS50850">
    <property type="entry name" value="MFS"/>
    <property type="match status" value="1"/>
</dbReference>
<feature type="transmembrane region" description="Helical" evidence="7">
    <location>
        <begin position="293"/>
        <end position="312"/>
    </location>
</feature>
<dbReference type="PANTHER" id="PTHR48022">
    <property type="entry name" value="PLASTIDIC GLUCOSE TRANSPORTER 4"/>
    <property type="match status" value="1"/>
</dbReference>
<dbReference type="GO" id="GO:0005351">
    <property type="term" value="F:carbohydrate:proton symporter activity"/>
    <property type="evidence" value="ECO:0007669"/>
    <property type="project" value="TreeGrafter"/>
</dbReference>
<dbReference type="PANTHER" id="PTHR48022:SF35">
    <property type="entry name" value="MAJOR FACILITATOR SUPERFAMILY (MFS) PROFILE DOMAIN-CONTAINING PROTEIN"/>
    <property type="match status" value="1"/>
</dbReference>
<feature type="transmembrane region" description="Helical" evidence="7">
    <location>
        <begin position="185"/>
        <end position="206"/>
    </location>
</feature>
<feature type="transmembrane region" description="Helical" evidence="7">
    <location>
        <begin position="218"/>
        <end position="245"/>
    </location>
</feature>
<keyword evidence="5 7" id="KW-1133">Transmembrane helix</keyword>
<dbReference type="InterPro" id="IPR005828">
    <property type="entry name" value="MFS_sugar_transport-like"/>
</dbReference>
<organism evidence="9 10">
    <name type="scientific">Lipomyces tetrasporus</name>
    <dbReference type="NCBI Taxonomy" id="54092"/>
    <lineage>
        <taxon>Eukaryota</taxon>
        <taxon>Fungi</taxon>
        <taxon>Dikarya</taxon>
        <taxon>Ascomycota</taxon>
        <taxon>Saccharomycotina</taxon>
        <taxon>Lipomycetes</taxon>
        <taxon>Lipomycetales</taxon>
        <taxon>Lipomycetaceae</taxon>
        <taxon>Lipomyces</taxon>
    </lineage>
</organism>
<gene>
    <name evidence="9" type="ORF">POJ06DRAFT_278670</name>
</gene>
<dbReference type="PRINTS" id="PR00171">
    <property type="entry name" value="SUGRTRNSPORT"/>
</dbReference>
<dbReference type="InterPro" id="IPR050360">
    <property type="entry name" value="MFS_Sugar_Transporters"/>
</dbReference>
<comment type="subcellular location">
    <subcellularLocation>
        <location evidence="1">Membrane</location>
        <topology evidence="1">Multi-pass membrane protein</topology>
    </subcellularLocation>
</comment>
<dbReference type="InterPro" id="IPR020846">
    <property type="entry name" value="MFS_dom"/>
</dbReference>